<evidence type="ECO:0000313" key="2">
    <source>
        <dbReference type="Proteomes" id="UP000266723"/>
    </source>
</evidence>
<accession>A0ABQ7BAL3</accession>
<name>A0ABQ7BAL3_BRACR</name>
<protein>
    <submittedName>
        <fullName evidence="1">Uncharacterized protein</fullName>
    </submittedName>
</protein>
<organism evidence="1 2">
    <name type="scientific">Brassica cretica</name>
    <name type="common">Mustard</name>
    <dbReference type="NCBI Taxonomy" id="69181"/>
    <lineage>
        <taxon>Eukaryota</taxon>
        <taxon>Viridiplantae</taxon>
        <taxon>Streptophyta</taxon>
        <taxon>Embryophyta</taxon>
        <taxon>Tracheophyta</taxon>
        <taxon>Spermatophyta</taxon>
        <taxon>Magnoliopsida</taxon>
        <taxon>eudicotyledons</taxon>
        <taxon>Gunneridae</taxon>
        <taxon>Pentapetalae</taxon>
        <taxon>rosids</taxon>
        <taxon>malvids</taxon>
        <taxon>Brassicales</taxon>
        <taxon>Brassicaceae</taxon>
        <taxon>Brassiceae</taxon>
        <taxon>Brassica</taxon>
    </lineage>
</organism>
<gene>
    <name evidence="1" type="ORF">DY000_02037739</name>
</gene>
<evidence type="ECO:0000313" key="1">
    <source>
        <dbReference type="EMBL" id="KAF3529211.1"/>
    </source>
</evidence>
<dbReference type="EMBL" id="QGKV02001507">
    <property type="protein sequence ID" value="KAF3529211.1"/>
    <property type="molecule type" value="Genomic_DNA"/>
</dbReference>
<proteinExistence type="predicted"/>
<comment type="caution">
    <text evidence="1">The sequence shown here is derived from an EMBL/GenBank/DDBJ whole genome shotgun (WGS) entry which is preliminary data.</text>
</comment>
<keyword evidence="2" id="KW-1185">Reference proteome</keyword>
<dbReference type="Proteomes" id="UP000266723">
    <property type="component" value="Unassembled WGS sequence"/>
</dbReference>
<reference evidence="1 2" key="1">
    <citation type="journal article" date="2020" name="BMC Genomics">
        <title>Intraspecific diversification of the crop wild relative Brassica cretica Lam. using demographic model selection.</title>
        <authorList>
            <person name="Kioukis A."/>
            <person name="Michalopoulou V.A."/>
            <person name="Briers L."/>
            <person name="Pirintsos S."/>
            <person name="Studholme D.J."/>
            <person name="Pavlidis P."/>
            <person name="Sarris P.F."/>
        </authorList>
    </citation>
    <scope>NUCLEOTIDE SEQUENCE [LARGE SCALE GENOMIC DNA]</scope>
    <source>
        <strain evidence="2">cv. PFS-1207/04</strain>
    </source>
</reference>
<sequence length="62" mass="6897">MYLAIHCSPNHLRRLSPGKESSHVLFHSNQVNGVNGGLENELRIQRAYGEELPVMLIQAAAE</sequence>